<organism evidence="2 3">
    <name type="scientific">Niastella soli</name>
    <dbReference type="NCBI Taxonomy" id="2821487"/>
    <lineage>
        <taxon>Bacteria</taxon>
        <taxon>Pseudomonadati</taxon>
        <taxon>Bacteroidota</taxon>
        <taxon>Chitinophagia</taxon>
        <taxon>Chitinophagales</taxon>
        <taxon>Chitinophagaceae</taxon>
        <taxon>Niastella</taxon>
    </lineage>
</organism>
<keyword evidence="3" id="KW-1185">Reference proteome</keyword>
<accession>A0ABS3YNP5</accession>
<gene>
    <name evidence="2" type="ORF">J7I42_01310</name>
</gene>
<dbReference type="Gene3D" id="2.60.40.10">
    <property type="entry name" value="Immunoglobulins"/>
    <property type="match status" value="1"/>
</dbReference>
<dbReference type="Proteomes" id="UP000677244">
    <property type="component" value="Unassembled WGS sequence"/>
</dbReference>
<proteinExistence type="predicted"/>
<evidence type="ECO:0000313" key="3">
    <source>
        <dbReference type="Proteomes" id="UP000677244"/>
    </source>
</evidence>
<comment type="caution">
    <text evidence="2">The sequence shown here is derived from an EMBL/GenBank/DDBJ whole genome shotgun (WGS) entry which is preliminary data.</text>
</comment>
<dbReference type="InterPro" id="IPR013783">
    <property type="entry name" value="Ig-like_fold"/>
</dbReference>
<dbReference type="EMBL" id="JAGHKO010000001">
    <property type="protein sequence ID" value="MBO9198881.1"/>
    <property type="molecule type" value="Genomic_DNA"/>
</dbReference>
<evidence type="ECO:0000313" key="2">
    <source>
        <dbReference type="EMBL" id="MBO9198881.1"/>
    </source>
</evidence>
<protein>
    <submittedName>
        <fullName evidence="2">T9SS type A sorting domain-containing protein</fullName>
    </submittedName>
</protein>
<sequence length="418" mass="45291">MKQLYPAIIRIALITAFIIYNVEAMAQTLNFNTPSIVSGTDLQPGCVYRFSSITNGGLIDALVKIDSLIGVSLSGIDATPSGSSSTALQPQLSSLGGVGYHYAVITINFVARGTSIPSPVYNFSSVFMGIDGSNQMMEFHAITLANPTWQYVSPTPKVAVTQNGDLVWGTATSSKPTGGQGIDETDSTQMYRVSSASPSSATMRIGWYQNQAGWNGNDLFSLNMRGGDLAPTLLPVTLVSFTAQLANDKVWLTWSTKQEDNVSNYGIEKSYDGKEFEQTGLLFPAEEQAITNNYSFKDPVKNTAVGVIYYRLKMVDKNGQYKYSEIRTVRIGNSNNGSARITTWPNPVANELHVSLPTSWADQTVSCQVLNGMGSLVKSFTIQQTAIIGLSDVPPGTYYIKLINGKEAITQTIIKSKN</sequence>
<reference evidence="2 3" key="1">
    <citation type="submission" date="2021-03" db="EMBL/GenBank/DDBJ databases">
        <title>Assistant Professor.</title>
        <authorList>
            <person name="Huq M.A."/>
        </authorList>
    </citation>
    <scope>NUCLEOTIDE SEQUENCE [LARGE SCALE GENOMIC DNA]</scope>
    <source>
        <strain evidence="2 3">MAH-29</strain>
    </source>
</reference>
<dbReference type="InterPro" id="IPR026444">
    <property type="entry name" value="Secre_tail"/>
</dbReference>
<name>A0ABS3YNP5_9BACT</name>
<dbReference type="Pfam" id="PF18962">
    <property type="entry name" value="Por_Secre_tail"/>
    <property type="match status" value="1"/>
</dbReference>
<evidence type="ECO:0000259" key="1">
    <source>
        <dbReference type="Pfam" id="PF18962"/>
    </source>
</evidence>
<dbReference type="NCBIfam" id="TIGR04183">
    <property type="entry name" value="Por_Secre_tail"/>
    <property type="match status" value="1"/>
</dbReference>
<dbReference type="RefSeq" id="WP_209136965.1">
    <property type="nucleotide sequence ID" value="NZ_JAGHKO010000001.1"/>
</dbReference>
<feature type="domain" description="Secretion system C-terminal sorting" evidence="1">
    <location>
        <begin position="344"/>
        <end position="414"/>
    </location>
</feature>